<dbReference type="PANTHER" id="PTHR45656">
    <property type="entry name" value="PROTEIN CBR-CLEC-78"/>
    <property type="match status" value="1"/>
</dbReference>
<name>A0A8S4G7L7_PLUXY</name>
<evidence type="ECO:0000256" key="3">
    <source>
        <dbReference type="PROSITE-ProRule" id="PRU00302"/>
    </source>
</evidence>
<dbReference type="EMBL" id="CAJHNJ030000152">
    <property type="protein sequence ID" value="CAG9136646.1"/>
    <property type="molecule type" value="Genomic_DNA"/>
</dbReference>
<evidence type="ECO:0000259" key="4">
    <source>
        <dbReference type="PROSITE" id="PS50923"/>
    </source>
</evidence>
<dbReference type="InterPro" id="IPR035976">
    <property type="entry name" value="Sushi/SCR/CCP_sf"/>
</dbReference>
<dbReference type="SUPFAM" id="SSF57535">
    <property type="entry name" value="Complement control module/SCR domain"/>
    <property type="match status" value="1"/>
</dbReference>
<keyword evidence="3" id="KW-0768">Sushi</keyword>
<reference evidence="5" key="1">
    <citation type="submission" date="2020-11" db="EMBL/GenBank/DDBJ databases">
        <authorList>
            <person name="Whiteford S."/>
        </authorList>
    </citation>
    <scope>NUCLEOTIDE SEQUENCE</scope>
</reference>
<evidence type="ECO:0000256" key="1">
    <source>
        <dbReference type="ARBA" id="ARBA00022737"/>
    </source>
</evidence>
<dbReference type="CDD" id="cd00033">
    <property type="entry name" value="CCP"/>
    <property type="match status" value="1"/>
</dbReference>
<feature type="disulfide bond" evidence="3">
    <location>
        <begin position="41"/>
        <end position="68"/>
    </location>
</feature>
<keyword evidence="1" id="KW-0677">Repeat</keyword>
<dbReference type="AlphaFoldDB" id="A0A8S4G7L7"/>
<dbReference type="InterPro" id="IPR000436">
    <property type="entry name" value="Sushi_SCR_CCP_dom"/>
</dbReference>
<protein>
    <submittedName>
        <fullName evidence="5">(diamondback moth) hypothetical protein</fullName>
    </submittedName>
</protein>
<feature type="domain" description="Sushi" evidence="4">
    <location>
        <begin position="11"/>
        <end position="70"/>
    </location>
</feature>
<accession>A0A8S4G7L7</accession>
<comment type="caution">
    <text evidence="3">Lacks conserved residue(s) required for the propagation of feature annotation.</text>
</comment>
<gene>
    <name evidence="5" type="ORF">PLXY2_LOCUS14903</name>
</gene>
<dbReference type="PROSITE" id="PS50923">
    <property type="entry name" value="SUSHI"/>
    <property type="match status" value="1"/>
</dbReference>
<proteinExistence type="predicted"/>
<evidence type="ECO:0000313" key="6">
    <source>
        <dbReference type="Proteomes" id="UP000653454"/>
    </source>
</evidence>
<organism evidence="5 6">
    <name type="scientific">Plutella xylostella</name>
    <name type="common">Diamondback moth</name>
    <name type="synonym">Plutella maculipennis</name>
    <dbReference type="NCBI Taxonomy" id="51655"/>
    <lineage>
        <taxon>Eukaryota</taxon>
        <taxon>Metazoa</taxon>
        <taxon>Ecdysozoa</taxon>
        <taxon>Arthropoda</taxon>
        <taxon>Hexapoda</taxon>
        <taxon>Insecta</taxon>
        <taxon>Pterygota</taxon>
        <taxon>Neoptera</taxon>
        <taxon>Endopterygota</taxon>
        <taxon>Lepidoptera</taxon>
        <taxon>Glossata</taxon>
        <taxon>Ditrysia</taxon>
        <taxon>Yponomeutoidea</taxon>
        <taxon>Plutellidae</taxon>
        <taxon>Plutella</taxon>
    </lineage>
</organism>
<dbReference type="SMART" id="SM00032">
    <property type="entry name" value="CCP"/>
    <property type="match status" value="1"/>
</dbReference>
<dbReference type="Pfam" id="PF00084">
    <property type="entry name" value="Sushi"/>
    <property type="match status" value="1"/>
</dbReference>
<dbReference type="Gene3D" id="2.10.70.10">
    <property type="entry name" value="Complement Module, domain 1"/>
    <property type="match status" value="1"/>
</dbReference>
<keyword evidence="6" id="KW-1185">Reference proteome</keyword>
<evidence type="ECO:0000256" key="2">
    <source>
        <dbReference type="ARBA" id="ARBA00023157"/>
    </source>
</evidence>
<sequence length="85" mass="9239">MARDLSRGSERRCGHPAVPPNARVSLSATDIVPGTVASYVCDDGYELFGPQQRECSLRGDWTAEAPFCGKRLLSAAGPFYCRFSI</sequence>
<comment type="caution">
    <text evidence="5">The sequence shown here is derived from an EMBL/GenBank/DDBJ whole genome shotgun (WGS) entry which is preliminary data.</text>
</comment>
<dbReference type="PANTHER" id="PTHR45656:SF15">
    <property type="entry name" value="SUSHI DOMAIN-CONTAINING PROTEIN"/>
    <property type="match status" value="1"/>
</dbReference>
<evidence type="ECO:0000313" key="5">
    <source>
        <dbReference type="EMBL" id="CAG9136646.1"/>
    </source>
</evidence>
<dbReference type="InterPro" id="IPR051277">
    <property type="entry name" value="SEZ6_CSMD_C4BPB_Regulators"/>
</dbReference>
<keyword evidence="2 3" id="KW-1015">Disulfide bond</keyword>
<dbReference type="Proteomes" id="UP000653454">
    <property type="component" value="Unassembled WGS sequence"/>
</dbReference>